<dbReference type="STRING" id="247279.NIES1031_22625"/>
<dbReference type="NCBIfam" id="NF045647">
    <property type="entry name" value="alr0857_fam"/>
    <property type="match status" value="1"/>
</dbReference>
<evidence type="ECO:0000313" key="1">
    <source>
        <dbReference type="EMBL" id="OKH20863.1"/>
    </source>
</evidence>
<reference evidence="1 2" key="1">
    <citation type="submission" date="2016-11" db="EMBL/GenBank/DDBJ databases">
        <title>Draft Genome Sequences of Nine Cyanobacterial Strains from Diverse Habitats.</title>
        <authorList>
            <person name="Zhu T."/>
            <person name="Hou S."/>
            <person name="Lu X."/>
            <person name="Hess W.R."/>
        </authorList>
    </citation>
    <scope>NUCLEOTIDE SEQUENCE [LARGE SCALE GENOMIC DNA]</scope>
    <source>
        <strain evidence="1 2">5.2 s.c.1</strain>
    </source>
</reference>
<organism evidence="1 2">
    <name type="scientific">Chroogloeocystis siderophila 5.2 s.c.1</name>
    <dbReference type="NCBI Taxonomy" id="247279"/>
    <lineage>
        <taxon>Bacteria</taxon>
        <taxon>Bacillati</taxon>
        <taxon>Cyanobacteriota</taxon>
        <taxon>Cyanophyceae</taxon>
        <taxon>Oscillatoriophycideae</taxon>
        <taxon>Chroococcales</taxon>
        <taxon>Chroococcaceae</taxon>
        <taxon>Chroogloeocystis</taxon>
    </lineage>
</organism>
<accession>A0A1U7HBA6</accession>
<gene>
    <name evidence="1" type="ORF">NIES1031_22625</name>
</gene>
<name>A0A1U7HBA6_9CHRO</name>
<evidence type="ECO:0000313" key="2">
    <source>
        <dbReference type="Proteomes" id="UP000185984"/>
    </source>
</evidence>
<keyword evidence="2" id="KW-1185">Reference proteome</keyword>
<comment type="caution">
    <text evidence="1">The sequence shown here is derived from an EMBL/GenBank/DDBJ whole genome shotgun (WGS) entry which is preliminary data.</text>
</comment>
<dbReference type="InterPro" id="IPR054664">
    <property type="entry name" value="Alr0857-like"/>
</dbReference>
<dbReference type="AlphaFoldDB" id="A0A1U7HBA6"/>
<dbReference type="RefSeq" id="WP_073551688.1">
    <property type="nucleotide sequence ID" value="NZ_CAWMVK010000027.1"/>
</dbReference>
<sequence>MLKLTYLNNGFDLEHLTQPLEEWVALRVILALRVGQHISVEPSTASFLLPVNLPGLDSLVFEAQRLGGDVMTLCACDAEFIEISLHGTWLTSHTTTEEGIFVTNLYYVIEFLLFRLWQEAQIGATVAGE</sequence>
<dbReference type="Proteomes" id="UP000185984">
    <property type="component" value="Unassembled WGS sequence"/>
</dbReference>
<dbReference type="OrthoDB" id="530474at2"/>
<protein>
    <submittedName>
        <fullName evidence="1">Uncharacterized protein</fullName>
    </submittedName>
</protein>
<proteinExistence type="predicted"/>
<dbReference type="EMBL" id="MRCC01000033">
    <property type="protein sequence ID" value="OKH20863.1"/>
    <property type="molecule type" value="Genomic_DNA"/>
</dbReference>